<dbReference type="PRINTS" id="PR00320">
    <property type="entry name" value="GPROTEINBRPT"/>
</dbReference>
<evidence type="ECO:0000256" key="7">
    <source>
        <dbReference type="HAMAP-Rule" id="MF_03022"/>
    </source>
</evidence>
<keyword evidence="3 8" id="KW-0853">WD repeat</keyword>
<evidence type="ECO:0000256" key="6">
    <source>
        <dbReference type="ARBA" id="ARBA00023212"/>
    </source>
</evidence>
<feature type="region of interest" description="Disordered" evidence="9">
    <location>
        <begin position="371"/>
        <end position="393"/>
    </location>
</feature>
<dbReference type="InterPro" id="IPR028021">
    <property type="entry name" value="Katanin_C-terminal"/>
</dbReference>
<accession>A0A7I8VX88</accession>
<dbReference type="GO" id="GO:0005813">
    <property type="term" value="C:centrosome"/>
    <property type="evidence" value="ECO:0007669"/>
    <property type="project" value="UniProtKB-SubCell"/>
</dbReference>
<dbReference type="HAMAP" id="MF_03022">
    <property type="entry name" value="Katanin_p80_B1"/>
    <property type="match status" value="1"/>
</dbReference>
<dbReference type="GO" id="GO:0051013">
    <property type="term" value="P:microtubule severing"/>
    <property type="evidence" value="ECO:0007669"/>
    <property type="project" value="UniProtKB-UniRule"/>
</dbReference>
<dbReference type="Pfam" id="PF00400">
    <property type="entry name" value="WD40"/>
    <property type="match status" value="5"/>
</dbReference>
<protein>
    <recommendedName>
        <fullName evidence="7">Katanin p80 WD40 repeat-containing subunit B1</fullName>
        <shortName evidence="7">Katanin p80 subunit B1</shortName>
    </recommendedName>
    <alternativeName>
        <fullName evidence="7">p80 katanin</fullName>
    </alternativeName>
</protein>
<evidence type="ECO:0000256" key="1">
    <source>
        <dbReference type="ARBA" id="ARBA00004245"/>
    </source>
</evidence>
<dbReference type="Pfam" id="PF13925">
    <property type="entry name" value="Katanin_con80"/>
    <property type="match status" value="1"/>
</dbReference>
<comment type="subcellular location">
    <subcellularLocation>
        <location evidence="1 7">Cytoplasm</location>
        <location evidence="1 7">Cytoskeleton</location>
    </subcellularLocation>
    <subcellularLocation>
        <location evidence="7">Cytoplasm</location>
    </subcellularLocation>
    <subcellularLocation>
        <location evidence="7">Cytoplasm</location>
        <location evidence="7">Cytoskeleton</location>
        <location evidence="7">Microtubule organizing center</location>
        <location evidence="7">Centrosome</location>
    </subcellularLocation>
    <subcellularLocation>
        <location evidence="7">Cytoplasm</location>
        <location evidence="7">Cytoskeleton</location>
        <location evidence="7">Spindle pole</location>
    </subcellularLocation>
    <subcellularLocation>
        <location evidence="7">Cytoplasm</location>
        <location evidence="7">Cytoskeleton</location>
        <location evidence="7">Spindle</location>
    </subcellularLocation>
    <text evidence="7">Predominantly cytoplasmic. Localized to the interphase centrosome and mitotic spindle poles.</text>
</comment>
<dbReference type="GO" id="GO:0005737">
    <property type="term" value="C:cytoplasm"/>
    <property type="evidence" value="ECO:0007669"/>
    <property type="project" value="UniProtKB-SubCell"/>
</dbReference>
<feature type="domain" description="Katanin p80 subunit C-terminal" evidence="10">
    <location>
        <begin position="413"/>
        <end position="553"/>
    </location>
</feature>
<evidence type="ECO:0000256" key="3">
    <source>
        <dbReference type="ARBA" id="ARBA00022574"/>
    </source>
</evidence>
<keyword evidence="7" id="KW-0498">Mitosis</keyword>
<dbReference type="FunFam" id="2.130.10.10:FF:000462">
    <property type="entry name" value="Katanin p80 WD40 repeat-containing subunit B1"/>
    <property type="match status" value="1"/>
</dbReference>
<evidence type="ECO:0000313" key="12">
    <source>
        <dbReference type="Proteomes" id="UP000549394"/>
    </source>
</evidence>
<proteinExistence type="inferred from homology"/>
<dbReference type="InterPro" id="IPR019775">
    <property type="entry name" value="WD40_repeat_CS"/>
</dbReference>
<dbReference type="GO" id="GO:0005874">
    <property type="term" value="C:microtubule"/>
    <property type="evidence" value="ECO:0007669"/>
    <property type="project" value="UniProtKB-KW"/>
</dbReference>
<dbReference type="PROSITE" id="PS50294">
    <property type="entry name" value="WD_REPEATS_REGION"/>
    <property type="match status" value="4"/>
</dbReference>
<feature type="repeat" description="WD" evidence="8">
    <location>
        <begin position="182"/>
        <end position="223"/>
    </location>
</feature>
<dbReference type="CDD" id="cd00200">
    <property type="entry name" value="WD40"/>
    <property type="match status" value="1"/>
</dbReference>
<keyword evidence="4 7" id="KW-0493">Microtubule</keyword>
<evidence type="ECO:0000256" key="9">
    <source>
        <dbReference type="SAM" id="MobiDB-lite"/>
    </source>
</evidence>
<dbReference type="InterPro" id="IPR036322">
    <property type="entry name" value="WD40_repeat_dom_sf"/>
</dbReference>
<feature type="repeat" description="WD" evidence="8">
    <location>
        <begin position="141"/>
        <end position="182"/>
    </location>
</feature>
<comment type="similarity">
    <text evidence="7">Belongs to the WD repeat KATNB1 family.</text>
</comment>
<gene>
    <name evidence="7" type="primary">KATNB1</name>
    <name evidence="11" type="ORF">DGYR_LOCUS7487</name>
</gene>
<comment type="caution">
    <text evidence="11">The sequence shown here is derived from an EMBL/GenBank/DDBJ whole genome shotgun (WGS) entry which is preliminary data.</text>
</comment>
<sequence>MASSAKKYHHIQEIVAHSSKVNCVALGQNSGRVMATGGEDKKVNLWTTDKPNCIMTLSGHTSGVDCVQFNKTEELVAAGSASGCLKLWNLEQCKIVRTLNGHKSSIKSIEFHPCERFVLSGSTDSNIKLWDVERKGCIFTYRGHTNGINCVRFSPDGKWFCSGSDDSSAKIYDISSGKQIAQLATSAPVKAVEFHPNEFLLCLVSTDKTLTFWDIDVFKSIGSSQPSDTTTDYRCLKFHPAEKCVYAATNDYLKVHSWEPTEYLDSLKTGWGAISDMAFCQDRIVGVSMLGSNVSTYIVDQNTLRPFGASGRDTDRTEKGSSDKRRSFAKDEAFQRSNTPKEDKFEKEDFRTESQDSDKADIKNLNEYRAMFQPKKEERRPLTQGGVNPDDFLPKKVQSTELARSEIPITLNKGHNSMIGVLQARAKNLQIVRALWTTGNIRTSIETAVGMKDQSILVDILDVIIKKNSLWTLDLAVILLPHLLQLLQSKYENYAIVGLHSVKTILKCFGSVVKANVSAPPGAPGVDISREERHAKCKECYDLLCKVRHVIDSPQPPKHLIKSASKLKEVKFLFQQLD</sequence>
<dbReference type="PANTHER" id="PTHR19845:SF0">
    <property type="entry name" value="KATANIN P80 WD40 REPEAT-CONTAINING SUBUNIT B1"/>
    <property type="match status" value="1"/>
</dbReference>
<dbReference type="AlphaFoldDB" id="A0A7I8VX88"/>
<dbReference type="InterPro" id="IPR020472">
    <property type="entry name" value="WD40_PAC1"/>
</dbReference>
<feature type="repeat" description="WD" evidence="8">
    <location>
        <begin position="14"/>
        <end position="56"/>
    </location>
</feature>
<keyword evidence="5" id="KW-0677">Repeat</keyword>
<organism evidence="11 12">
    <name type="scientific">Dimorphilus gyrociliatus</name>
    <dbReference type="NCBI Taxonomy" id="2664684"/>
    <lineage>
        <taxon>Eukaryota</taxon>
        <taxon>Metazoa</taxon>
        <taxon>Spiralia</taxon>
        <taxon>Lophotrochozoa</taxon>
        <taxon>Annelida</taxon>
        <taxon>Polychaeta</taxon>
        <taxon>Polychaeta incertae sedis</taxon>
        <taxon>Dinophilidae</taxon>
        <taxon>Dimorphilus</taxon>
    </lineage>
</organism>
<dbReference type="PROSITE" id="PS00678">
    <property type="entry name" value="WD_REPEATS_1"/>
    <property type="match status" value="2"/>
</dbReference>
<feature type="region of interest" description="Disordered" evidence="9">
    <location>
        <begin position="306"/>
        <end position="359"/>
    </location>
</feature>
<dbReference type="GO" id="GO:0008017">
    <property type="term" value="F:microtubule binding"/>
    <property type="evidence" value="ECO:0007669"/>
    <property type="project" value="UniProtKB-UniRule"/>
</dbReference>
<evidence type="ECO:0000313" key="11">
    <source>
        <dbReference type="EMBL" id="CAD5119214.1"/>
    </source>
</evidence>
<evidence type="ECO:0000256" key="4">
    <source>
        <dbReference type="ARBA" id="ARBA00022701"/>
    </source>
</evidence>
<keyword evidence="12" id="KW-1185">Reference proteome</keyword>
<comment type="function">
    <text evidence="7">Participates in a complex which severs microtubules in an ATP-dependent manner. May act to target the enzymatic subunit of this complex to sites of action such as the centrosome. Microtubule severing may promote rapid reorganization of cellular microtubule arrays and the release of microtubules from the centrosome following nucleation.</text>
</comment>
<dbReference type="InterPro" id="IPR015943">
    <property type="entry name" value="WD40/YVTN_repeat-like_dom_sf"/>
</dbReference>
<name>A0A7I8VX88_9ANNE</name>
<evidence type="ECO:0000259" key="10">
    <source>
        <dbReference type="Pfam" id="PF13925"/>
    </source>
</evidence>
<dbReference type="SUPFAM" id="SSF50978">
    <property type="entry name" value="WD40 repeat-like"/>
    <property type="match status" value="1"/>
</dbReference>
<evidence type="ECO:0000256" key="2">
    <source>
        <dbReference type="ARBA" id="ARBA00022490"/>
    </source>
</evidence>
<feature type="repeat" description="WD" evidence="8">
    <location>
        <begin position="57"/>
        <end position="98"/>
    </location>
</feature>
<dbReference type="OrthoDB" id="10251605at2759"/>
<dbReference type="InterPro" id="IPR026962">
    <property type="entry name" value="KTNB1"/>
</dbReference>
<dbReference type="GO" id="GO:0051301">
    <property type="term" value="P:cell division"/>
    <property type="evidence" value="ECO:0007669"/>
    <property type="project" value="UniProtKB-KW"/>
</dbReference>
<comment type="subunit">
    <text evidence="7">Interacts with KATNA1. This interaction enhances the microtubule binding and severing activity of KATNA1 and also targets this activity to the centrosome.</text>
</comment>
<keyword evidence="7" id="KW-0131">Cell cycle</keyword>
<dbReference type="PROSITE" id="PS50082">
    <property type="entry name" value="WD_REPEATS_2"/>
    <property type="match status" value="5"/>
</dbReference>
<dbReference type="InterPro" id="IPR001680">
    <property type="entry name" value="WD40_rpt"/>
</dbReference>
<keyword evidence="7" id="KW-0132">Cell division</keyword>
<dbReference type="SMART" id="SM00320">
    <property type="entry name" value="WD40"/>
    <property type="match status" value="6"/>
</dbReference>
<feature type="compositionally biased region" description="Basic and acidic residues" evidence="9">
    <location>
        <begin position="312"/>
        <end position="359"/>
    </location>
</feature>
<evidence type="ECO:0000256" key="8">
    <source>
        <dbReference type="PROSITE-ProRule" id="PRU00221"/>
    </source>
</evidence>
<evidence type="ECO:0000256" key="5">
    <source>
        <dbReference type="ARBA" id="ARBA00022737"/>
    </source>
</evidence>
<keyword evidence="2 7" id="KW-0963">Cytoplasm</keyword>
<dbReference type="GO" id="GO:0000922">
    <property type="term" value="C:spindle pole"/>
    <property type="evidence" value="ECO:0007669"/>
    <property type="project" value="UniProtKB-SubCell"/>
</dbReference>
<dbReference type="Gene3D" id="2.130.10.10">
    <property type="entry name" value="YVTN repeat-like/Quinoprotein amine dehydrogenase"/>
    <property type="match status" value="2"/>
</dbReference>
<feature type="repeat" description="WD" evidence="8">
    <location>
        <begin position="99"/>
        <end position="140"/>
    </location>
</feature>
<dbReference type="EMBL" id="CAJFCJ010000009">
    <property type="protein sequence ID" value="CAD5119214.1"/>
    <property type="molecule type" value="Genomic_DNA"/>
</dbReference>
<dbReference type="Proteomes" id="UP000549394">
    <property type="component" value="Unassembled WGS sequence"/>
</dbReference>
<dbReference type="GO" id="GO:0007019">
    <property type="term" value="P:microtubule depolymerization"/>
    <property type="evidence" value="ECO:0007669"/>
    <property type="project" value="TreeGrafter"/>
</dbReference>
<reference evidence="11 12" key="1">
    <citation type="submission" date="2020-08" db="EMBL/GenBank/DDBJ databases">
        <authorList>
            <person name="Hejnol A."/>
        </authorList>
    </citation>
    <scope>NUCLEOTIDE SEQUENCE [LARGE SCALE GENOMIC DNA]</scope>
</reference>
<keyword evidence="6 7" id="KW-0206">Cytoskeleton</keyword>
<dbReference type="PANTHER" id="PTHR19845">
    <property type="entry name" value="KATANIN P80 SUBUNIT"/>
    <property type="match status" value="1"/>
</dbReference>
<dbReference type="GO" id="GO:0008352">
    <property type="term" value="C:katanin complex"/>
    <property type="evidence" value="ECO:0007669"/>
    <property type="project" value="InterPro"/>
</dbReference>